<dbReference type="PANTHER" id="PTHR46517">
    <property type="entry name" value="FRUCTOSE-2,6-BISPHOSPHATASE TIGAR"/>
    <property type="match status" value="1"/>
</dbReference>
<dbReference type="Gene3D" id="3.40.50.1240">
    <property type="entry name" value="Phosphoglycerate mutase-like"/>
    <property type="match status" value="1"/>
</dbReference>
<evidence type="ECO:0000256" key="2">
    <source>
        <dbReference type="PIRSR" id="PIRSR613078-2"/>
    </source>
</evidence>
<dbReference type="OrthoDB" id="354304at2759"/>
<reference evidence="4" key="1">
    <citation type="journal article" date="2020" name="Stud. Mycol.">
        <title>101 Dothideomycetes genomes: a test case for predicting lifestyles and emergence of pathogens.</title>
        <authorList>
            <person name="Haridas S."/>
            <person name="Albert R."/>
            <person name="Binder M."/>
            <person name="Bloem J."/>
            <person name="Labutti K."/>
            <person name="Salamov A."/>
            <person name="Andreopoulos B."/>
            <person name="Baker S."/>
            <person name="Barry K."/>
            <person name="Bills G."/>
            <person name="Bluhm B."/>
            <person name="Cannon C."/>
            <person name="Castanera R."/>
            <person name="Culley D."/>
            <person name="Daum C."/>
            <person name="Ezra D."/>
            <person name="Gonzalez J."/>
            <person name="Henrissat B."/>
            <person name="Kuo A."/>
            <person name="Liang C."/>
            <person name="Lipzen A."/>
            <person name="Lutzoni F."/>
            <person name="Magnuson J."/>
            <person name="Mondo S."/>
            <person name="Nolan M."/>
            <person name="Ohm R."/>
            <person name="Pangilinan J."/>
            <person name="Park H.-J."/>
            <person name="Ramirez L."/>
            <person name="Alfaro M."/>
            <person name="Sun H."/>
            <person name="Tritt A."/>
            <person name="Yoshinaga Y."/>
            <person name="Zwiers L.-H."/>
            <person name="Turgeon B."/>
            <person name="Goodwin S."/>
            <person name="Spatafora J."/>
            <person name="Crous P."/>
            <person name="Grigoriev I."/>
        </authorList>
    </citation>
    <scope>NUCLEOTIDE SEQUENCE</scope>
    <source>
        <strain evidence="4">Tuck. ex Michener</strain>
    </source>
</reference>
<dbReference type="InterPro" id="IPR001345">
    <property type="entry name" value="PG/BPGM_mutase_AS"/>
</dbReference>
<dbReference type="Pfam" id="PF00300">
    <property type="entry name" value="His_Phos_1"/>
    <property type="match status" value="2"/>
</dbReference>
<dbReference type="SUPFAM" id="SSF53254">
    <property type="entry name" value="Phosphoglycerate mutase-like"/>
    <property type="match status" value="1"/>
</dbReference>
<feature type="binding site" evidence="2">
    <location>
        <position position="59"/>
    </location>
    <ligand>
        <name>substrate</name>
    </ligand>
</feature>
<dbReference type="PROSITE" id="PS00175">
    <property type="entry name" value="PG_MUTASE"/>
    <property type="match status" value="1"/>
</dbReference>
<gene>
    <name evidence="4" type="ORF">EV356DRAFT_521623</name>
</gene>
<dbReference type="InterPro" id="IPR051695">
    <property type="entry name" value="Phosphoglycerate_Mutase"/>
</dbReference>
<protein>
    <submittedName>
        <fullName evidence="4">Phosphoglycerate mutase-like protein</fullName>
    </submittedName>
</protein>
<keyword evidence="1" id="KW-0378">Hydrolase</keyword>
<dbReference type="SMART" id="SM00855">
    <property type="entry name" value="PGAM"/>
    <property type="match status" value="1"/>
</dbReference>
<feature type="region of interest" description="Disordered" evidence="3">
    <location>
        <begin position="246"/>
        <end position="279"/>
    </location>
</feature>
<feature type="region of interest" description="Disordered" evidence="3">
    <location>
        <begin position="122"/>
        <end position="152"/>
    </location>
</feature>
<dbReference type="GO" id="GO:0045820">
    <property type="term" value="P:negative regulation of glycolytic process"/>
    <property type="evidence" value="ECO:0007669"/>
    <property type="project" value="TreeGrafter"/>
</dbReference>
<sequence>MRLFLIRHGETVDNIAQLYAGTRDSELTNHGVLQATKLGQSFQVSGIRITHLFSSPLKRAVKTAKLVQDAQSSFFPDATAVPALDSSGSARNDTFKLEIVRCQALIEQDFGFYEGKPFYERPRGENLTGKQAHQRNHENEPGFVPPESKESMARRGDSFLDEHLLPLLHDEHLEIEPVVAVVSHGILLSSLWKCFLRRLPARSVGFAPTAVASQSFTDLEHLGGWSNTGYLELRLSKYKTDAINKKGSEDLPASSTSTECGPDLSQRGMPSQPDHKAVGDSTAVAEPVGLSVGAEVQQAELVAGSSLQPGISESFSLAHEPIKLIREWTTTIMTVNEKSHLRGLKRTGGGVGSAKFEEGQKTLETFFKRRKVG</sequence>
<dbReference type="InterPro" id="IPR013078">
    <property type="entry name" value="His_Pase_superF_clade-1"/>
</dbReference>
<dbReference type="InterPro" id="IPR029033">
    <property type="entry name" value="His_PPase_superfam"/>
</dbReference>
<feature type="binding site" evidence="2">
    <location>
        <begin position="7"/>
        <end position="14"/>
    </location>
    <ligand>
        <name>substrate</name>
    </ligand>
</feature>
<proteinExistence type="predicted"/>
<dbReference type="GO" id="GO:0005829">
    <property type="term" value="C:cytosol"/>
    <property type="evidence" value="ECO:0007669"/>
    <property type="project" value="TreeGrafter"/>
</dbReference>
<dbReference type="PANTHER" id="PTHR46517:SF1">
    <property type="entry name" value="FRUCTOSE-2,6-BISPHOSPHATASE TIGAR"/>
    <property type="match status" value="1"/>
</dbReference>
<organism evidence="4 5">
    <name type="scientific">Viridothelium virens</name>
    <name type="common">Speckled blister lichen</name>
    <name type="synonym">Trypethelium virens</name>
    <dbReference type="NCBI Taxonomy" id="1048519"/>
    <lineage>
        <taxon>Eukaryota</taxon>
        <taxon>Fungi</taxon>
        <taxon>Dikarya</taxon>
        <taxon>Ascomycota</taxon>
        <taxon>Pezizomycotina</taxon>
        <taxon>Dothideomycetes</taxon>
        <taxon>Dothideomycetes incertae sedis</taxon>
        <taxon>Trypetheliales</taxon>
        <taxon>Trypetheliaceae</taxon>
        <taxon>Viridothelium</taxon>
    </lineage>
</organism>
<dbReference type="Proteomes" id="UP000800092">
    <property type="component" value="Unassembled WGS sequence"/>
</dbReference>
<dbReference type="AlphaFoldDB" id="A0A6A6GTN3"/>
<dbReference type="EMBL" id="ML991873">
    <property type="protein sequence ID" value="KAF2229144.1"/>
    <property type="molecule type" value="Genomic_DNA"/>
</dbReference>
<dbReference type="CDD" id="cd07067">
    <property type="entry name" value="HP_PGM_like"/>
    <property type="match status" value="1"/>
</dbReference>
<evidence type="ECO:0000256" key="3">
    <source>
        <dbReference type="SAM" id="MobiDB-lite"/>
    </source>
</evidence>
<evidence type="ECO:0000313" key="5">
    <source>
        <dbReference type="Proteomes" id="UP000800092"/>
    </source>
</evidence>
<evidence type="ECO:0000256" key="1">
    <source>
        <dbReference type="ARBA" id="ARBA00022801"/>
    </source>
</evidence>
<dbReference type="GO" id="GO:0043456">
    <property type="term" value="P:regulation of pentose-phosphate shunt"/>
    <property type="evidence" value="ECO:0007669"/>
    <property type="project" value="TreeGrafter"/>
</dbReference>
<keyword evidence="5" id="KW-1185">Reference proteome</keyword>
<name>A0A6A6GTN3_VIRVR</name>
<accession>A0A6A6GTN3</accession>
<dbReference type="GO" id="GO:0004331">
    <property type="term" value="F:fructose-2,6-bisphosphate 2-phosphatase activity"/>
    <property type="evidence" value="ECO:0007669"/>
    <property type="project" value="TreeGrafter"/>
</dbReference>
<evidence type="ECO:0000313" key="4">
    <source>
        <dbReference type="EMBL" id="KAF2229144.1"/>
    </source>
</evidence>